<dbReference type="InterPro" id="IPR000522">
    <property type="entry name" value="ABC_transptr_permease_BtuC"/>
</dbReference>
<feature type="transmembrane region" description="Helical" evidence="8">
    <location>
        <begin position="172"/>
        <end position="192"/>
    </location>
</feature>
<evidence type="ECO:0000313" key="10">
    <source>
        <dbReference type="Proteomes" id="UP000317371"/>
    </source>
</evidence>
<keyword evidence="4" id="KW-1003">Cell membrane</keyword>
<evidence type="ECO:0000313" key="9">
    <source>
        <dbReference type="EMBL" id="TQE97068.1"/>
    </source>
</evidence>
<dbReference type="Gene3D" id="1.10.3470.10">
    <property type="entry name" value="ABC transporter involved in vitamin B12 uptake, BtuC"/>
    <property type="match status" value="1"/>
</dbReference>
<dbReference type="InParanoid" id="A0A540VJY5"/>
<sequence length="361" mass="37629">MSTTLSSPARPVGAGYSRAPFWMLLATLAGLLLATVVLAVAIGPVSIPPGLVWQMVADRLLGDGLGPWDAAQLNIVWLIRLPRVLLAVCVGAGLATVGVVMQAVVRNALADPYILGVSAGASVGAVSVLELGWFAFAGLYAISLGAFAGALLTFGVVFLLAQSGGRLSPIRLVLAGVACAYIFSGLTSFLILTSDNRELARSVLAWLLGSLAGADWPDLTLPVAVLLAGCGYLQLRARSLNALVMGDETAATLGVDVHPFRRQLFLVLSVVTGVMVAVSGAIGFVGLMVPHMVRMVVGSDHRRVLPVAALAGSLFLTWVDVVARTAFAPVELPVGVITALLGGPFFIWLMRTRRDALRDGL</sequence>
<dbReference type="AlphaFoldDB" id="A0A540VJY5"/>
<comment type="subcellular location">
    <subcellularLocation>
        <location evidence="1">Cell membrane</location>
        <topology evidence="1">Multi-pass membrane protein</topology>
    </subcellularLocation>
</comment>
<evidence type="ECO:0000256" key="3">
    <source>
        <dbReference type="ARBA" id="ARBA00022448"/>
    </source>
</evidence>
<evidence type="ECO:0000256" key="1">
    <source>
        <dbReference type="ARBA" id="ARBA00004651"/>
    </source>
</evidence>
<organism evidence="9 10">
    <name type="scientific">Litorilinea aerophila</name>
    <dbReference type="NCBI Taxonomy" id="1204385"/>
    <lineage>
        <taxon>Bacteria</taxon>
        <taxon>Bacillati</taxon>
        <taxon>Chloroflexota</taxon>
        <taxon>Caldilineae</taxon>
        <taxon>Caldilineales</taxon>
        <taxon>Caldilineaceae</taxon>
        <taxon>Litorilinea</taxon>
    </lineage>
</organism>
<evidence type="ECO:0000256" key="7">
    <source>
        <dbReference type="ARBA" id="ARBA00023136"/>
    </source>
</evidence>
<protein>
    <submittedName>
        <fullName evidence="9">Iron ABC transporter permease</fullName>
    </submittedName>
</protein>
<keyword evidence="7 8" id="KW-0472">Membrane</keyword>
<evidence type="ECO:0000256" key="4">
    <source>
        <dbReference type="ARBA" id="ARBA00022475"/>
    </source>
</evidence>
<keyword evidence="6 8" id="KW-1133">Transmembrane helix</keyword>
<dbReference type="Pfam" id="PF01032">
    <property type="entry name" value="FecCD"/>
    <property type="match status" value="1"/>
</dbReference>
<feature type="transmembrane region" description="Helical" evidence="8">
    <location>
        <begin position="112"/>
        <end position="134"/>
    </location>
</feature>
<keyword evidence="5 8" id="KW-0812">Transmembrane</keyword>
<keyword evidence="10" id="KW-1185">Reference proteome</keyword>
<dbReference type="InterPro" id="IPR037294">
    <property type="entry name" value="ABC_BtuC-like"/>
</dbReference>
<evidence type="ECO:0000256" key="5">
    <source>
        <dbReference type="ARBA" id="ARBA00022692"/>
    </source>
</evidence>
<gene>
    <name evidence="9" type="ORF">FKZ61_05390</name>
</gene>
<dbReference type="PANTHER" id="PTHR30472:SF67">
    <property type="entry name" value="PERMEASE OF ABC TRANSPORTER-RELATED"/>
    <property type="match status" value="1"/>
</dbReference>
<dbReference type="PANTHER" id="PTHR30472">
    <property type="entry name" value="FERRIC ENTEROBACTIN TRANSPORT SYSTEM PERMEASE PROTEIN"/>
    <property type="match status" value="1"/>
</dbReference>
<dbReference type="RefSeq" id="WP_141609053.1">
    <property type="nucleotide sequence ID" value="NZ_VIGC02000005.1"/>
</dbReference>
<feature type="transmembrane region" description="Helical" evidence="8">
    <location>
        <begin position="332"/>
        <end position="350"/>
    </location>
</feature>
<dbReference type="Proteomes" id="UP000317371">
    <property type="component" value="Unassembled WGS sequence"/>
</dbReference>
<feature type="transmembrane region" description="Helical" evidence="8">
    <location>
        <begin position="84"/>
        <end position="105"/>
    </location>
</feature>
<feature type="transmembrane region" description="Helical" evidence="8">
    <location>
        <begin position="21"/>
        <end position="47"/>
    </location>
</feature>
<comment type="caution">
    <text evidence="9">The sequence shown here is derived from an EMBL/GenBank/DDBJ whole genome shotgun (WGS) entry which is preliminary data.</text>
</comment>
<comment type="similarity">
    <text evidence="2">Belongs to the binding-protein-dependent transport system permease family. FecCD subfamily.</text>
</comment>
<reference evidence="9 10" key="1">
    <citation type="submission" date="2019-06" db="EMBL/GenBank/DDBJ databases">
        <title>Genome sequence of Litorilinea aerophila BAA-2444.</title>
        <authorList>
            <person name="Maclea K.S."/>
            <person name="Maurais E.G."/>
            <person name="Iannazzi L.C."/>
        </authorList>
    </citation>
    <scope>NUCLEOTIDE SEQUENCE [LARGE SCALE GENOMIC DNA]</scope>
    <source>
        <strain evidence="9 10">ATCC BAA-2444</strain>
    </source>
</reference>
<dbReference type="EMBL" id="VIGC01000005">
    <property type="protein sequence ID" value="TQE97068.1"/>
    <property type="molecule type" value="Genomic_DNA"/>
</dbReference>
<dbReference type="OrthoDB" id="9792889at2"/>
<feature type="transmembrane region" description="Helical" evidence="8">
    <location>
        <begin position="140"/>
        <end position="160"/>
    </location>
</feature>
<evidence type="ECO:0000256" key="2">
    <source>
        <dbReference type="ARBA" id="ARBA00007935"/>
    </source>
</evidence>
<dbReference type="GO" id="GO:0005886">
    <property type="term" value="C:plasma membrane"/>
    <property type="evidence" value="ECO:0007669"/>
    <property type="project" value="UniProtKB-SubCell"/>
</dbReference>
<proteinExistence type="inferred from homology"/>
<name>A0A540VJY5_9CHLR</name>
<dbReference type="CDD" id="cd06550">
    <property type="entry name" value="TM_ABC_iron-siderophores_like"/>
    <property type="match status" value="1"/>
</dbReference>
<dbReference type="GO" id="GO:0033214">
    <property type="term" value="P:siderophore-iron import into cell"/>
    <property type="evidence" value="ECO:0007669"/>
    <property type="project" value="TreeGrafter"/>
</dbReference>
<keyword evidence="3" id="KW-0813">Transport</keyword>
<dbReference type="FunFam" id="1.10.3470.10:FF:000001">
    <property type="entry name" value="Vitamin B12 ABC transporter permease BtuC"/>
    <property type="match status" value="1"/>
</dbReference>
<evidence type="ECO:0000256" key="8">
    <source>
        <dbReference type="SAM" id="Phobius"/>
    </source>
</evidence>
<feature type="transmembrane region" description="Helical" evidence="8">
    <location>
        <begin position="304"/>
        <end position="326"/>
    </location>
</feature>
<evidence type="ECO:0000256" key="6">
    <source>
        <dbReference type="ARBA" id="ARBA00022989"/>
    </source>
</evidence>
<feature type="transmembrane region" description="Helical" evidence="8">
    <location>
        <begin position="264"/>
        <end position="292"/>
    </location>
</feature>
<accession>A0A540VJY5</accession>
<dbReference type="SUPFAM" id="SSF81345">
    <property type="entry name" value="ABC transporter involved in vitamin B12 uptake, BtuC"/>
    <property type="match status" value="1"/>
</dbReference>
<dbReference type="GO" id="GO:0022857">
    <property type="term" value="F:transmembrane transporter activity"/>
    <property type="evidence" value="ECO:0007669"/>
    <property type="project" value="InterPro"/>
</dbReference>